<sequence>MRIFWRDLVWGVIAWLAAGRAAAGFPQFTLLDSAYVAKTLAFILFEPTQFVTSLLFLTLSYWFLFRPLLANMRRLLTGGTHSVLERIVSGVLTGYFFLLYLLQLIKFPFCTCLVTLVVLLYCLYRFWISHKARLRGL</sequence>
<dbReference type="EMBL" id="JAFBEB010000001">
    <property type="protein sequence ID" value="MBM7588676.1"/>
    <property type="molecule type" value="Genomic_DNA"/>
</dbReference>
<dbReference type="RefSeq" id="WP_204516410.1">
    <property type="nucleotide sequence ID" value="NZ_BAABIN010000009.1"/>
</dbReference>
<name>A0A939BTP8_9BACL</name>
<dbReference type="AlphaFoldDB" id="A0A939BTP8"/>
<keyword evidence="1" id="KW-0472">Membrane</keyword>
<organism evidence="2 3">
    <name type="scientific">Brevibacillus fulvus</name>
    <dbReference type="NCBI Taxonomy" id="1125967"/>
    <lineage>
        <taxon>Bacteria</taxon>
        <taxon>Bacillati</taxon>
        <taxon>Bacillota</taxon>
        <taxon>Bacilli</taxon>
        <taxon>Bacillales</taxon>
        <taxon>Paenibacillaceae</taxon>
        <taxon>Brevibacillus</taxon>
    </lineage>
</organism>
<keyword evidence="3" id="KW-1185">Reference proteome</keyword>
<evidence type="ECO:0000313" key="3">
    <source>
        <dbReference type="Proteomes" id="UP000717624"/>
    </source>
</evidence>
<accession>A0A939BTP8</accession>
<evidence type="ECO:0000313" key="2">
    <source>
        <dbReference type="EMBL" id="MBM7588676.1"/>
    </source>
</evidence>
<evidence type="ECO:0000256" key="1">
    <source>
        <dbReference type="SAM" id="Phobius"/>
    </source>
</evidence>
<comment type="caution">
    <text evidence="2">The sequence shown here is derived from an EMBL/GenBank/DDBJ whole genome shotgun (WGS) entry which is preliminary data.</text>
</comment>
<feature type="transmembrane region" description="Helical" evidence="1">
    <location>
        <begin position="107"/>
        <end position="127"/>
    </location>
</feature>
<proteinExistence type="predicted"/>
<feature type="transmembrane region" description="Helical" evidence="1">
    <location>
        <begin position="83"/>
        <end position="101"/>
    </location>
</feature>
<keyword evidence="1" id="KW-1133">Transmembrane helix</keyword>
<reference evidence="2" key="1">
    <citation type="submission" date="2021-01" db="EMBL/GenBank/DDBJ databases">
        <title>Genomic Encyclopedia of Type Strains, Phase IV (KMG-IV): sequencing the most valuable type-strain genomes for metagenomic binning, comparative biology and taxonomic classification.</title>
        <authorList>
            <person name="Goeker M."/>
        </authorList>
    </citation>
    <scope>NUCLEOTIDE SEQUENCE</scope>
    <source>
        <strain evidence="2">DSM 25523</strain>
    </source>
</reference>
<keyword evidence="1" id="KW-0812">Transmembrane</keyword>
<dbReference type="Proteomes" id="UP000717624">
    <property type="component" value="Unassembled WGS sequence"/>
</dbReference>
<protein>
    <submittedName>
        <fullName evidence="2">Uncharacterized protein</fullName>
    </submittedName>
</protein>
<feature type="transmembrane region" description="Helical" evidence="1">
    <location>
        <begin position="39"/>
        <end position="63"/>
    </location>
</feature>
<gene>
    <name evidence="2" type="ORF">JOD01_000262</name>
</gene>